<dbReference type="EMBL" id="KR080195">
    <property type="protein sequence ID" value="AKF14426.1"/>
    <property type="molecule type" value="Genomic_DNA"/>
</dbReference>
<dbReference type="KEGG" id="vg:26646496"/>
<evidence type="ECO:0000313" key="3">
    <source>
        <dbReference type="Proteomes" id="UP000214372"/>
    </source>
</evidence>
<dbReference type="Proteomes" id="UP000214372">
    <property type="component" value="Segment"/>
</dbReference>
<organism evidence="2 3">
    <name type="scientific">Mycobacterium phage Phayonce</name>
    <dbReference type="NCBI Taxonomy" id="1647302"/>
    <lineage>
        <taxon>Viruses</taxon>
        <taxon>Duplodnaviria</taxon>
        <taxon>Heunggongvirae</taxon>
        <taxon>Uroviricota</taxon>
        <taxon>Caudoviricetes</taxon>
        <taxon>Pclasvirinae</taxon>
        <taxon>Phayoncevirus</taxon>
        <taxon>Phayoncevirus phayonce</taxon>
    </lineage>
</organism>
<evidence type="ECO:0000256" key="1">
    <source>
        <dbReference type="SAM" id="MobiDB-lite"/>
    </source>
</evidence>
<keyword evidence="3" id="KW-1185">Reference proteome</keyword>
<feature type="compositionally biased region" description="Basic and acidic residues" evidence="1">
    <location>
        <begin position="283"/>
        <end position="293"/>
    </location>
</feature>
<feature type="region of interest" description="Disordered" evidence="1">
    <location>
        <begin position="106"/>
        <end position="157"/>
    </location>
</feature>
<accession>A0A0F6YQJ2</accession>
<sequence length="293" mass="33164">MRIRSTKPEFWRSARIASVSWDARLVLKGLESYVDDNGVGKDDIALIVGDVFPRDMLANPRETYARVSEAIFELHQAGLLWRYEVDGTRLLFVSWWEDVQRIDKPGKGRFPRPDGTINYRDSEIRESVASPRESAAPGTGEQGNRGTGEKELLPDADASSETELALLDIAVDANDYPNDFAPIPETRYTPEFEQWWAHYPRKVGKGAAFKAFKAARKRARLDQLIAGAQRYATDPNREDQFTKYPEGWLRRDGWLDEPMPARAPAAAPTSKLRRTAELASRVRAQESGRRELA</sequence>
<gene>
    <name evidence="2" type="primary">66</name>
    <name evidence="2" type="ORF">SEA_PHAYONCE_66</name>
</gene>
<proteinExistence type="predicted"/>
<feature type="compositionally biased region" description="Low complexity" evidence="1">
    <location>
        <begin position="258"/>
        <end position="268"/>
    </location>
</feature>
<reference evidence="2 3" key="1">
    <citation type="journal article" date="2015" name="Genome Announc.">
        <title>Genome Sequence of Mycobacteriophage Phayonce.</title>
        <authorList>
            <person name="Pope W.H."/>
            <person name="Jacobetz E."/>
            <person name="Johnson C.A."/>
            <person name="Kihle B.L."/>
            <person name="Sobeski M.A."/>
            <person name="Werner M.B."/>
            <person name="Adkins N.L."/>
            <person name="Kramer Z.J."/>
            <person name="Montgomery M.T."/>
            <person name="Grubb S.R."/>
            <person name="Warner M.H."/>
            <person name="Bowman C.A."/>
            <person name="Russell D.A."/>
            <person name="Hatfull G.F."/>
        </authorList>
    </citation>
    <scope>NUCLEOTIDE SEQUENCE [LARGE SCALE GENOMIC DNA]</scope>
</reference>
<evidence type="ECO:0000313" key="2">
    <source>
        <dbReference type="EMBL" id="AKF14426.1"/>
    </source>
</evidence>
<dbReference type="GeneID" id="26646496"/>
<name>A0A0F6YQJ2_9CAUD</name>
<dbReference type="OrthoDB" id="4926at10239"/>
<feature type="region of interest" description="Disordered" evidence="1">
    <location>
        <begin position="253"/>
        <end position="293"/>
    </location>
</feature>
<protein>
    <submittedName>
        <fullName evidence="2">RepA-like replication initiator</fullName>
    </submittedName>
</protein>
<dbReference type="RefSeq" id="YP_009198410.1">
    <property type="nucleotide sequence ID" value="NC_028796.1"/>
</dbReference>